<evidence type="ECO:0000313" key="2">
    <source>
        <dbReference type="EMBL" id="CAI9163519.1"/>
    </source>
</evidence>
<sequence>MCCSCGQQPIKARNECDKCDCCGGHIQCPLSPSCSHFRDQLINSLQTQKGLRLVKEAAEWVQGWMRKAEGGCFCALRPGKRGERREGMDPSQHHYPSHGEDGSS</sequence>
<protein>
    <submittedName>
        <fullName evidence="2">Uncharacterized protein</fullName>
    </submittedName>
</protein>
<gene>
    <name evidence="2" type="ORF">MRATA1EN1_LOCUS12481</name>
</gene>
<proteinExistence type="predicted"/>
<keyword evidence="3" id="KW-1185">Reference proteome</keyword>
<evidence type="ECO:0000313" key="3">
    <source>
        <dbReference type="Proteomes" id="UP001176941"/>
    </source>
</evidence>
<name>A0ABN8YPR2_RANTA</name>
<reference evidence="2" key="1">
    <citation type="submission" date="2023-04" db="EMBL/GenBank/DDBJ databases">
        <authorList>
            <consortium name="ELIXIR-Norway"/>
        </authorList>
    </citation>
    <scope>NUCLEOTIDE SEQUENCE [LARGE SCALE GENOMIC DNA]</scope>
</reference>
<organism evidence="2 3">
    <name type="scientific">Rangifer tarandus platyrhynchus</name>
    <name type="common">Svalbard reindeer</name>
    <dbReference type="NCBI Taxonomy" id="3082113"/>
    <lineage>
        <taxon>Eukaryota</taxon>
        <taxon>Metazoa</taxon>
        <taxon>Chordata</taxon>
        <taxon>Craniata</taxon>
        <taxon>Vertebrata</taxon>
        <taxon>Euteleostomi</taxon>
        <taxon>Mammalia</taxon>
        <taxon>Eutheria</taxon>
        <taxon>Laurasiatheria</taxon>
        <taxon>Artiodactyla</taxon>
        <taxon>Ruminantia</taxon>
        <taxon>Pecora</taxon>
        <taxon>Cervidae</taxon>
        <taxon>Odocoileinae</taxon>
        <taxon>Rangifer</taxon>
    </lineage>
</organism>
<feature type="region of interest" description="Disordered" evidence="1">
    <location>
        <begin position="81"/>
        <end position="104"/>
    </location>
</feature>
<dbReference type="EMBL" id="OX459957">
    <property type="protein sequence ID" value="CAI9163519.1"/>
    <property type="molecule type" value="Genomic_DNA"/>
</dbReference>
<dbReference type="Proteomes" id="UP001176941">
    <property type="component" value="Chromosome 21"/>
</dbReference>
<evidence type="ECO:0000256" key="1">
    <source>
        <dbReference type="SAM" id="MobiDB-lite"/>
    </source>
</evidence>
<accession>A0ABN8YPR2</accession>